<dbReference type="EMBL" id="JBEDNZ010000016">
    <property type="protein sequence ID" value="KAL0822774.1"/>
    <property type="molecule type" value="Genomic_DNA"/>
</dbReference>
<organism evidence="1 2">
    <name type="scientific">Loxostege sticticalis</name>
    <name type="common">Beet webworm moth</name>
    <dbReference type="NCBI Taxonomy" id="481309"/>
    <lineage>
        <taxon>Eukaryota</taxon>
        <taxon>Metazoa</taxon>
        <taxon>Ecdysozoa</taxon>
        <taxon>Arthropoda</taxon>
        <taxon>Hexapoda</taxon>
        <taxon>Insecta</taxon>
        <taxon>Pterygota</taxon>
        <taxon>Neoptera</taxon>
        <taxon>Endopterygota</taxon>
        <taxon>Lepidoptera</taxon>
        <taxon>Glossata</taxon>
        <taxon>Ditrysia</taxon>
        <taxon>Pyraloidea</taxon>
        <taxon>Crambidae</taxon>
        <taxon>Pyraustinae</taxon>
        <taxon>Loxostege</taxon>
    </lineage>
</organism>
<sequence>MVMPVSKDLMFIYCVVQCPINMHPYHTRCDMDTMSQRTCDEPLVYTLGYTCGWSRCDCNGDLLLDERSHSCVDYFTCTTELKREPKGRRRVGMFRLSKKLRLPENDDEFPI</sequence>
<proteinExistence type="predicted"/>
<protein>
    <submittedName>
        <fullName evidence="1">Uncharacterized protein</fullName>
    </submittedName>
</protein>
<dbReference type="AlphaFoldDB" id="A0ABD0SSD6"/>
<dbReference type="Proteomes" id="UP001549921">
    <property type="component" value="Unassembled WGS sequence"/>
</dbReference>
<gene>
    <name evidence="1" type="ORF">ABMA28_004781</name>
</gene>
<evidence type="ECO:0000313" key="2">
    <source>
        <dbReference type="Proteomes" id="UP001549921"/>
    </source>
</evidence>
<name>A0ABD0SSD6_LOXSC</name>
<evidence type="ECO:0000313" key="1">
    <source>
        <dbReference type="EMBL" id="KAL0822774.1"/>
    </source>
</evidence>
<reference evidence="1 2" key="1">
    <citation type="submission" date="2024-06" db="EMBL/GenBank/DDBJ databases">
        <title>A chromosome-level genome assembly of beet webworm, Loxostege sticticalis.</title>
        <authorList>
            <person name="Zhang Y."/>
        </authorList>
    </citation>
    <scope>NUCLEOTIDE SEQUENCE [LARGE SCALE GENOMIC DNA]</scope>
    <source>
        <strain evidence="1">AQ028</strain>
        <tissue evidence="1">Male pupae</tissue>
    </source>
</reference>
<comment type="caution">
    <text evidence="1">The sequence shown here is derived from an EMBL/GenBank/DDBJ whole genome shotgun (WGS) entry which is preliminary data.</text>
</comment>
<accession>A0ABD0SSD6</accession>